<geneLocation type="plasmid" evidence="1 2">
    <name>unnamed2</name>
</geneLocation>
<proteinExistence type="predicted"/>
<evidence type="ECO:0000313" key="1">
    <source>
        <dbReference type="EMBL" id="WFR99103.1"/>
    </source>
</evidence>
<gene>
    <name evidence="1" type="ORF">PR017_26015</name>
</gene>
<dbReference type="RefSeq" id="WP_111220993.1">
    <property type="nucleotide sequence ID" value="NZ_CP117259.1"/>
</dbReference>
<reference evidence="2" key="2">
    <citation type="journal article" date="2023" name="MicrobiologyOpen">
        <title>Genomics of the tumorigenes clade of the family Rhizobiaceae and description of Rhizobium rhododendri sp. nov.</title>
        <authorList>
            <person name="Kuzmanovic N."/>
            <person name="diCenzo G.C."/>
            <person name="Bunk B."/>
            <person name="Sproeer C."/>
            <person name="Fruehling A."/>
            <person name="Neumann-Schaal M."/>
            <person name="Overmann J."/>
            <person name="Smalla K."/>
        </authorList>
    </citation>
    <scope>NUCLEOTIDE SEQUENCE [LARGE SCALE GENOMIC DNA]</scope>
    <source>
        <strain evidence="2">1078</strain>
        <plasmid evidence="2">unnamed2</plasmid>
    </source>
</reference>
<dbReference type="Pfam" id="PF19551">
    <property type="entry name" value="DUF6074"/>
    <property type="match status" value="1"/>
</dbReference>
<dbReference type="InterPro" id="IPR045720">
    <property type="entry name" value="DUF6074"/>
</dbReference>
<accession>A0AAF1KA16</accession>
<dbReference type="AlphaFoldDB" id="A0AAF1KA16"/>
<dbReference type="KEGG" id="rtu:PR017_26015"/>
<name>A0AAF1KA16_9HYPH</name>
<dbReference type="Proteomes" id="UP000249499">
    <property type="component" value="Plasmid unnamed2"/>
</dbReference>
<evidence type="ECO:0000313" key="2">
    <source>
        <dbReference type="Proteomes" id="UP000249499"/>
    </source>
</evidence>
<keyword evidence="2" id="KW-1185">Reference proteome</keyword>
<dbReference type="EMBL" id="CP117259">
    <property type="protein sequence ID" value="WFR99103.1"/>
    <property type="molecule type" value="Genomic_DNA"/>
</dbReference>
<sequence>MASKLSELLSVVGNGNIVVFPVASRAGDIERCARELDDKHGTDAVDYWKTECRRLAAQLTAVGLSEDDVRRQVMLFQDEVQAELVRRHQDRQQDEALAEKQG</sequence>
<organism evidence="1 2">
    <name type="scientific">Rhizobium tumorigenes</name>
    <dbReference type="NCBI Taxonomy" id="2041385"/>
    <lineage>
        <taxon>Bacteria</taxon>
        <taxon>Pseudomonadati</taxon>
        <taxon>Pseudomonadota</taxon>
        <taxon>Alphaproteobacteria</taxon>
        <taxon>Hyphomicrobiales</taxon>
        <taxon>Rhizobiaceae</taxon>
        <taxon>Rhizobium/Agrobacterium group</taxon>
        <taxon>Rhizobium</taxon>
    </lineage>
</organism>
<reference evidence="1 2" key="1">
    <citation type="journal article" date="2018" name="Sci. Rep.">
        <title>Rhizobium tumorigenes sp. nov., a novel plant tumorigenic bacterium isolated from cane gall tumors on thornless blackberry.</title>
        <authorList>
            <person name="Kuzmanovi N."/>
            <person name="Smalla K."/>
            <person name="Gronow S."/>
            <person name="PuBawska J."/>
        </authorList>
    </citation>
    <scope>NUCLEOTIDE SEQUENCE [LARGE SCALE GENOMIC DNA]</scope>
    <source>
        <strain evidence="1 2">1078</strain>
    </source>
</reference>
<protein>
    <submittedName>
        <fullName evidence="1">DUF6074 family protein</fullName>
    </submittedName>
</protein>
<keyword evidence="1" id="KW-0614">Plasmid</keyword>